<organism evidence="1 2">
    <name type="scientific">Melipona quadrifasciata</name>
    <dbReference type="NCBI Taxonomy" id="166423"/>
    <lineage>
        <taxon>Eukaryota</taxon>
        <taxon>Metazoa</taxon>
        <taxon>Ecdysozoa</taxon>
        <taxon>Arthropoda</taxon>
        <taxon>Hexapoda</taxon>
        <taxon>Insecta</taxon>
        <taxon>Pterygota</taxon>
        <taxon>Neoptera</taxon>
        <taxon>Endopterygota</taxon>
        <taxon>Hymenoptera</taxon>
        <taxon>Apocrita</taxon>
        <taxon>Aculeata</taxon>
        <taxon>Apoidea</taxon>
        <taxon>Anthophila</taxon>
        <taxon>Apidae</taxon>
        <taxon>Melipona</taxon>
    </lineage>
</organism>
<sequence length="247" mass="26783">MPLLLEVYATPPRESRGPNQLIANFRCISVAPEVLVKVILAGVTQKIGPLQRLVDLGHVIREGAWGRPRVGVALSEHLKTSENNLDSTHPARPTFADLKPTYYPVLTFSTLVSSSVVSSPIVRGDIDRLEKHSARPSISINPRGVSSAVTTQWAAAQSGRGGEGAVLGHPEAIREHTGAHNVALLVNGANLWDLASREMEFLSDVGSERARVNESERERDGRPLAGIMPSQRNSVANDRLTVPFWSP</sequence>
<proteinExistence type="predicted"/>
<name>A0A0M9AD11_9HYME</name>
<evidence type="ECO:0000313" key="1">
    <source>
        <dbReference type="EMBL" id="KOX80639.1"/>
    </source>
</evidence>
<dbReference type="AlphaFoldDB" id="A0A0M9AD11"/>
<protein>
    <submittedName>
        <fullName evidence="1">Uncharacterized protein</fullName>
    </submittedName>
</protein>
<dbReference type="OrthoDB" id="10039049at2759"/>
<dbReference type="EMBL" id="KQ435699">
    <property type="protein sequence ID" value="KOX80639.1"/>
    <property type="molecule type" value="Genomic_DNA"/>
</dbReference>
<reference evidence="1 2" key="1">
    <citation type="submission" date="2015-07" db="EMBL/GenBank/DDBJ databases">
        <title>The genome of Melipona quadrifasciata.</title>
        <authorList>
            <person name="Pan H."/>
            <person name="Kapheim K."/>
        </authorList>
    </citation>
    <scope>NUCLEOTIDE SEQUENCE [LARGE SCALE GENOMIC DNA]</scope>
    <source>
        <strain evidence="1">0111107301</strain>
        <tissue evidence="1">Whole body</tissue>
    </source>
</reference>
<gene>
    <name evidence="1" type="ORF">WN51_05494</name>
</gene>
<dbReference type="Proteomes" id="UP000053105">
    <property type="component" value="Unassembled WGS sequence"/>
</dbReference>
<evidence type="ECO:0000313" key="2">
    <source>
        <dbReference type="Proteomes" id="UP000053105"/>
    </source>
</evidence>
<accession>A0A0M9AD11</accession>
<keyword evidence="2" id="KW-1185">Reference proteome</keyword>